<evidence type="ECO:0000256" key="6">
    <source>
        <dbReference type="ARBA" id="ARBA00023136"/>
    </source>
</evidence>
<evidence type="ECO:0000256" key="1">
    <source>
        <dbReference type="ARBA" id="ARBA00004651"/>
    </source>
</evidence>
<dbReference type="Pfam" id="PF07690">
    <property type="entry name" value="MFS_1"/>
    <property type="match status" value="1"/>
</dbReference>
<feature type="transmembrane region" description="Helical" evidence="7">
    <location>
        <begin position="247"/>
        <end position="268"/>
    </location>
</feature>
<dbReference type="InterPro" id="IPR036259">
    <property type="entry name" value="MFS_trans_sf"/>
</dbReference>
<dbReference type="OrthoDB" id="1404228at2"/>
<comment type="subcellular location">
    <subcellularLocation>
        <location evidence="1">Cell membrane</location>
        <topology evidence="1">Multi-pass membrane protein</topology>
    </subcellularLocation>
</comment>
<evidence type="ECO:0000256" key="3">
    <source>
        <dbReference type="ARBA" id="ARBA00022475"/>
    </source>
</evidence>
<feature type="transmembrane region" description="Helical" evidence="7">
    <location>
        <begin position="280"/>
        <end position="299"/>
    </location>
</feature>
<feature type="transmembrane region" description="Helical" evidence="7">
    <location>
        <begin position="136"/>
        <end position="160"/>
    </location>
</feature>
<evidence type="ECO:0000259" key="8">
    <source>
        <dbReference type="PROSITE" id="PS50850"/>
    </source>
</evidence>
<keyword evidence="4 7" id="KW-0812">Transmembrane</keyword>
<evidence type="ECO:0000256" key="7">
    <source>
        <dbReference type="SAM" id="Phobius"/>
    </source>
</evidence>
<keyword evidence="6 7" id="KW-0472">Membrane</keyword>
<evidence type="ECO:0000313" key="10">
    <source>
        <dbReference type="Proteomes" id="UP000321248"/>
    </source>
</evidence>
<feature type="transmembrane region" description="Helical" evidence="7">
    <location>
        <begin position="166"/>
        <end position="185"/>
    </location>
</feature>
<feature type="transmembrane region" description="Helical" evidence="7">
    <location>
        <begin position="102"/>
        <end position="124"/>
    </location>
</feature>
<name>A0A5C8KRZ2_9GAMM</name>
<comment type="caution">
    <text evidence="9">The sequence shown here is derived from an EMBL/GenBank/DDBJ whole genome shotgun (WGS) entry which is preliminary data.</text>
</comment>
<dbReference type="EMBL" id="VRTS01000006">
    <property type="protein sequence ID" value="TXK62139.1"/>
    <property type="molecule type" value="Genomic_DNA"/>
</dbReference>
<dbReference type="Gene3D" id="1.20.1250.20">
    <property type="entry name" value="MFS general substrate transporter like domains"/>
    <property type="match status" value="1"/>
</dbReference>
<protein>
    <submittedName>
        <fullName evidence="9">MFS transporter</fullName>
    </submittedName>
</protein>
<gene>
    <name evidence="9" type="ORF">FU658_09915</name>
</gene>
<feature type="transmembrane region" description="Helical" evidence="7">
    <location>
        <begin position="215"/>
        <end position="235"/>
    </location>
</feature>
<keyword evidence="2" id="KW-0813">Transport</keyword>
<keyword evidence="3" id="KW-1003">Cell membrane</keyword>
<feature type="transmembrane region" description="Helical" evidence="7">
    <location>
        <begin position="368"/>
        <end position="386"/>
    </location>
</feature>
<feature type="transmembrane region" description="Helical" evidence="7">
    <location>
        <begin position="305"/>
        <end position="330"/>
    </location>
</feature>
<dbReference type="PANTHER" id="PTHR23517:SF3">
    <property type="entry name" value="INTEGRAL MEMBRANE TRANSPORT PROTEIN"/>
    <property type="match status" value="1"/>
</dbReference>
<dbReference type="SUPFAM" id="SSF103473">
    <property type="entry name" value="MFS general substrate transporter"/>
    <property type="match status" value="1"/>
</dbReference>
<feature type="transmembrane region" description="Helical" evidence="7">
    <location>
        <begin position="45"/>
        <end position="66"/>
    </location>
</feature>
<dbReference type="InterPro" id="IPR020846">
    <property type="entry name" value="MFS_dom"/>
</dbReference>
<keyword evidence="10" id="KW-1185">Reference proteome</keyword>
<dbReference type="InterPro" id="IPR011701">
    <property type="entry name" value="MFS"/>
</dbReference>
<evidence type="ECO:0000313" key="9">
    <source>
        <dbReference type="EMBL" id="TXK62139.1"/>
    </source>
</evidence>
<dbReference type="RefSeq" id="WP_147891932.1">
    <property type="nucleotide sequence ID" value="NZ_VRTS01000006.1"/>
</dbReference>
<dbReference type="GO" id="GO:0005886">
    <property type="term" value="C:plasma membrane"/>
    <property type="evidence" value="ECO:0007669"/>
    <property type="project" value="UniProtKB-SubCell"/>
</dbReference>
<organism evidence="9 10">
    <name type="scientific">Alkalisalibacterium limincola</name>
    <dbReference type="NCBI Taxonomy" id="2699169"/>
    <lineage>
        <taxon>Bacteria</taxon>
        <taxon>Pseudomonadati</taxon>
        <taxon>Pseudomonadota</taxon>
        <taxon>Gammaproteobacteria</taxon>
        <taxon>Lysobacterales</taxon>
        <taxon>Lysobacteraceae</taxon>
        <taxon>Alkalisalibacterium</taxon>
    </lineage>
</organism>
<reference evidence="9 10" key="1">
    <citation type="submission" date="2019-08" db="EMBL/GenBank/DDBJ databases">
        <authorList>
            <person name="Karlyshev A.V."/>
        </authorList>
    </citation>
    <scope>NUCLEOTIDE SEQUENCE [LARGE SCALE GENOMIC DNA]</scope>
    <source>
        <strain evidence="9 10">Alg18-2.2</strain>
    </source>
</reference>
<dbReference type="AlphaFoldDB" id="A0A5C8KRZ2"/>
<dbReference type="PROSITE" id="PS50850">
    <property type="entry name" value="MFS"/>
    <property type="match status" value="1"/>
</dbReference>
<proteinExistence type="predicted"/>
<evidence type="ECO:0000256" key="4">
    <source>
        <dbReference type="ARBA" id="ARBA00022692"/>
    </source>
</evidence>
<dbReference type="PANTHER" id="PTHR23517">
    <property type="entry name" value="RESISTANCE PROTEIN MDTM, PUTATIVE-RELATED-RELATED"/>
    <property type="match status" value="1"/>
</dbReference>
<dbReference type="InterPro" id="IPR050171">
    <property type="entry name" value="MFS_Transporters"/>
</dbReference>
<feature type="transmembrane region" description="Helical" evidence="7">
    <location>
        <begin position="12"/>
        <end position="33"/>
    </location>
</feature>
<dbReference type="Proteomes" id="UP000321248">
    <property type="component" value="Unassembled WGS sequence"/>
</dbReference>
<evidence type="ECO:0000256" key="5">
    <source>
        <dbReference type="ARBA" id="ARBA00022989"/>
    </source>
</evidence>
<keyword evidence="5 7" id="KW-1133">Transmembrane helix</keyword>
<feature type="transmembrane region" description="Helical" evidence="7">
    <location>
        <begin position="342"/>
        <end position="362"/>
    </location>
</feature>
<sequence length="404" mass="42010">MSAAHPAIARYAGFGFALALVSSIGQTFFIGLFGGEIQSALGIDAGRWGLLYGIATLASGGLMFWAGAQADHQPLRRVTLLALAILVSGALLMATATTLWVLVVAVFLLRFGGQGLSGHLAMVVAARPAQRRGRSLAVAAFGFIAGEALLPVSVVVLLGLVGWRELWALAGAGVVVLALPVLWWLGGRVGGVPAPPRTQEVVATLDRRQLLRAPAFRAALAVLLVSPFVVTALFLQQATLVTLKDWSLGLFASGFLVFALAQAGSNWISGALVDRFGARSVLRVYLLPLAIACLALGFVSGPAALWLMFAGLGVTAGAQGVVGGALWVELFGLRQLGLVRGVYFGFMVLTTAVSPFLLGAALSAGVDLGLLTVGLAVYACIIPWWVSRSLRHVQADPVLHADSG</sequence>
<dbReference type="GO" id="GO:0022857">
    <property type="term" value="F:transmembrane transporter activity"/>
    <property type="evidence" value="ECO:0007669"/>
    <property type="project" value="InterPro"/>
</dbReference>
<feature type="domain" description="Major facilitator superfamily (MFS) profile" evidence="8">
    <location>
        <begin position="11"/>
        <end position="391"/>
    </location>
</feature>
<evidence type="ECO:0000256" key="2">
    <source>
        <dbReference type="ARBA" id="ARBA00022448"/>
    </source>
</evidence>
<accession>A0A5C8KRZ2</accession>
<feature type="transmembrane region" description="Helical" evidence="7">
    <location>
        <begin position="78"/>
        <end position="96"/>
    </location>
</feature>